<dbReference type="PROSITE" id="PS50237">
    <property type="entry name" value="HECT"/>
    <property type="match status" value="2"/>
</dbReference>
<dbReference type="Gene3D" id="3.30.2410.10">
    <property type="entry name" value="Hect, E3 ligase catalytic domain"/>
    <property type="match status" value="1"/>
</dbReference>
<gene>
    <name evidence="5" type="ORF">V1264_001697</name>
</gene>
<dbReference type="InterPro" id="IPR000569">
    <property type="entry name" value="HECT_dom"/>
</dbReference>
<comment type="caution">
    <text evidence="2">Lacks conserved residue(s) required for the propagation of feature annotation.</text>
</comment>
<dbReference type="Pfam" id="PF00632">
    <property type="entry name" value="HECT"/>
    <property type="match status" value="1"/>
</dbReference>
<dbReference type="SUPFAM" id="SSF56204">
    <property type="entry name" value="Hect, E3 ligase catalytic domain"/>
    <property type="match status" value="1"/>
</dbReference>
<comment type="caution">
    <text evidence="5">The sequence shown here is derived from an EMBL/GenBank/DDBJ whole genome shotgun (WGS) entry which is preliminary data.</text>
</comment>
<evidence type="ECO:0000256" key="2">
    <source>
        <dbReference type="PROSITE-ProRule" id="PRU00104"/>
    </source>
</evidence>
<keyword evidence="6" id="KW-1185">Reference proteome</keyword>
<evidence type="ECO:0000313" key="5">
    <source>
        <dbReference type="EMBL" id="KAK7115911.1"/>
    </source>
</evidence>
<dbReference type="AlphaFoldDB" id="A0AAN9C201"/>
<dbReference type="GO" id="GO:0004842">
    <property type="term" value="F:ubiquitin-protein transferase activity"/>
    <property type="evidence" value="ECO:0007669"/>
    <property type="project" value="InterPro"/>
</dbReference>
<sequence>MSANTPAALRREMGHSRSALYVRLTTGADLNDILPDLGERRRRRRRNGGRMTHVTLGTPTIQGLIPALPADSSNDAFDLEREPNFRNPPSQATATGESTGTVDAGHNLEDTLPFVEETSQTTEGTREGQLQEFRSTRAQTDLEFAASLTADRGRERERLQQQRAVEAREEALQLLRTENASLLGEEPENGFVLRVRNDGRRRRFLPSDRMTTLGNFILAGAEQMSFTVSWHGCNNKPTSSTLDGDLRQWDLTSATVLDIEWDDAVHHPVFPTIHIDNNISSAEEEEVPGLTIGWKRPRCSQRDIKPALATYKETAITDGVSNTNFARTGSLLQTALNRFGRSRFIATDCPEIKFIGEDGQDGGGLRRELFQLLLRHMKTSSSLLFETGKGLLPQVDFSNLPEVKALGVLVGMMVLHSGPAPALFHPSLVDFALSGEVQHVEELFPVLSQVELQKFRKGENHNVEIVAPLLEDIKTARINLPAESAYQAILQQRRCVVAPFLAAFWEGAQRVGLHDAIKTHHELSRLLDFDIHETTANELLQAMEPSFSSLEEGSNLSTRARELYEEIESYVYDLEDGKCGETSIADFLFFMTGSRSIVPGGFHSPLTVVFVDTPEKPLPRVSTCALTMQVSAQLTRQELRQKLSQAVLEGGGFFLL</sequence>
<protein>
    <recommendedName>
        <fullName evidence="4">HECT domain-containing protein</fullName>
    </recommendedName>
</protein>
<dbReference type="EMBL" id="JBAMIC010000001">
    <property type="protein sequence ID" value="KAK7115911.1"/>
    <property type="molecule type" value="Genomic_DNA"/>
</dbReference>
<evidence type="ECO:0000313" key="6">
    <source>
        <dbReference type="Proteomes" id="UP001374579"/>
    </source>
</evidence>
<dbReference type="InterPro" id="IPR035983">
    <property type="entry name" value="Hect_E3_ubiquitin_ligase"/>
</dbReference>
<organism evidence="5 6">
    <name type="scientific">Littorina saxatilis</name>
    <dbReference type="NCBI Taxonomy" id="31220"/>
    <lineage>
        <taxon>Eukaryota</taxon>
        <taxon>Metazoa</taxon>
        <taxon>Spiralia</taxon>
        <taxon>Lophotrochozoa</taxon>
        <taxon>Mollusca</taxon>
        <taxon>Gastropoda</taxon>
        <taxon>Caenogastropoda</taxon>
        <taxon>Littorinimorpha</taxon>
        <taxon>Littorinoidea</taxon>
        <taxon>Littorinidae</taxon>
        <taxon>Littorina</taxon>
    </lineage>
</organism>
<dbReference type="Gene3D" id="3.90.1750.10">
    <property type="entry name" value="Hect, E3 ligase catalytic domains"/>
    <property type="match status" value="1"/>
</dbReference>
<proteinExistence type="predicted"/>
<evidence type="ECO:0000259" key="4">
    <source>
        <dbReference type="PROSITE" id="PS50237"/>
    </source>
</evidence>
<reference evidence="5 6" key="1">
    <citation type="submission" date="2024-02" db="EMBL/GenBank/DDBJ databases">
        <title>Chromosome-scale genome assembly of the rough periwinkle Littorina saxatilis.</title>
        <authorList>
            <person name="De Jode A."/>
            <person name="Faria R."/>
            <person name="Formenti G."/>
            <person name="Sims Y."/>
            <person name="Smith T.P."/>
            <person name="Tracey A."/>
            <person name="Wood J.M.D."/>
            <person name="Zagrodzka Z.B."/>
            <person name="Johannesson K."/>
            <person name="Butlin R.K."/>
            <person name="Leder E.H."/>
        </authorList>
    </citation>
    <scope>NUCLEOTIDE SEQUENCE [LARGE SCALE GENOMIC DNA]</scope>
    <source>
        <strain evidence="5">Snail1</strain>
        <tissue evidence="5">Muscle</tissue>
    </source>
</reference>
<accession>A0AAN9C201</accession>
<dbReference type="SMART" id="SM00119">
    <property type="entry name" value="HECTc"/>
    <property type="match status" value="1"/>
</dbReference>
<feature type="domain" description="HECT" evidence="4">
    <location>
        <begin position="352"/>
        <end position="386"/>
    </location>
</feature>
<keyword evidence="1 2" id="KW-0833">Ubl conjugation pathway</keyword>
<evidence type="ECO:0000256" key="1">
    <source>
        <dbReference type="ARBA" id="ARBA00022786"/>
    </source>
</evidence>
<evidence type="ECO:0000256" key="3">
    <source>
        <dbReference type="SAM" id="MobiDB-lite"/>
    </source>
</evidence>
<name>A0AAN9C201_9CAEN</name>
<feature type="domain" description="HECT" evidence="4">
    <location>
        <begin position="587"/>
        <end position="656"/>
    </location>
</feature>
<feature type="active site" description="Glycyl thioester intermediate" evidence="2">
    <location>
        <position position="624"/>
    </location>
</feature>
<dbReference type="Proteomes" id="UP001374579">
    <property type="component" value="Unassembled WGS sequence"/>
</dbReference>
<feature type="compositionally biased region" description="Polar residues" evidence="3">
    <location>
        <begin position="87"/>
        <end position="101"/>
    </location>
</feature>
<feature type="region of interest" description="Disordered" evidence="3">
    <location>
        <begin position="63"/>
        <end position="136"/>
    </location>
</feature>